<dbReference type="InParanoid" id="A0A0C3NHK1"/>
<dbReference type="Proteomes" id="UP000054217">
    <property type="component" value="Unassembled WGS sequence"/>
</dbReference>
<name>A0A0C3NHK1_PISTI</name>
<reference evidence="1 2" key="1">
    <citation type="submission" date="2014-04" db="EMBL/GenBank/DDBJ databases">
        <authorList>
            <consortium name="DOE Joint Genome Institute"/>
            <person name="Kuo A."/>
            <person name="Kohler A."/>
            <person name="Costa M.D."/>
            <person name="Nagy L.G."/>
            <person name="Floudas D."/>
            <person name="Copeland A."/>
            <person name="Barry K.W."/>
            <person name="Cichocki N."/>
            <person name="Veneault-Fourrey C."/>
            <person name="LaButti K."/>
            <person name="Lindquist E.A."/>
            <person name="Lipzen A."/>
            <person name="Lundell T."/>
            <person name="Morin E."/>
            <person name="Murat C."/>
            <person name="Sun H."/>
            <person name="Tunlid A."/>
            <person name="Henrissat B."/>
            <person name="Grigoriev I.V."/>
            <person name="Hibbett D.S."/>
            <person name="Martin F."/>
            <person name="Nordberg H.P."/>
            <person name="Cantor M.N."/>
            <person name="Hua S.X."/>
        </authorList>
    </citation>
    <scope>NUCLEOTIDE SEQUENCE [LARGE SCALE GENOMIC DNA]</scope>
    <source>
        <strain evidence="1 2">Marx 270</strain>
    </source>
</reference>
<dbReference type="AlphaFoldDB" id="A0A0C3NHK1"/>
<gene>
    <name evidence="1" type="ORF">M404DRAFT_335929</name>
</gene>
<evidence type="ECO:0000313" key="2">
    <source>
        <dbReference type="Proteomes" id="UP000054217"/>
    </source>
</evidence>
<dbReference type="HOGENOM" id="CLU_2016184_0_0_1"/>
<accession>A0A0C3NHK1</accession>
<protein>
    <submittedName>
        <fullName evidence="1">Uncharacterized protein</fullName>
    </submittedName>
</protein>
<reference evidence="2" key="2">
    <citation type="submission" date="2015-01" db="EMBL/GenBank/DDBJ databases">
        <title>Evolutionary Origins and Diversification of the Mycorrhizal Mutualists.</title>
        <authorList>
            <consortium name="DOE Joint Genome Institute"/>
            <consortium name="Mycorrhizal Genomics Consortium"/>
            <person name="Kohler A."/>
            <person name="Kuo A."/>
            <person name="Nagy L.G."/>
            <person name="Floudas D."/>
            <person name="Copeland A."/>
            <person name="Barry K.W."/>
            <person name="Cichocki N."/>
            <person name="Veneault-Fourrey C."/>
            <person name="LaButti K."/>
            <person name="Lindquist E.A."/>
            <person name="Lipzen A."/>
            <person name="Lundell T."/>
            <person name="Morin E."/>
            <person name="Murat C."/>
            <person name="Riley R."/>
            <person name="Ohm R."/>
            <person name="Sun H."/>
            <person name="Tunlid A."/>
            <person name="Henrissat B."/>
            <person name="Grigoriev I.V."/>
            <person name="Hibbett D.S."/>
            <person name="Martin F."/>
        </authorList>
    </citation>
    <scope>NUCLEOTIDE SEQUENCE [LARGE SCALE GENOMIC DNA]</scope>
    <source>
        <strain evidence="2">Marx 270</strain>
    </source>
</reference>
<keyword evidence="2" id="KW-1185">Reference proteome</keyword>
<dbReference type="EMBL" id="KN832082">
    <property type="protein sequence ID" value="KIN94918.1"/>
    <property type="molecule type" value="Genomic_DNA"/>
</dbReference>
<proteinExistence type="predicted"/>
<sequence>MGMFSEDVSRQPHIILFTFTVENISVLAKRGPLSRLRHSVLAIVSLSKLWATRSGPQARSPFLAHLRGLSSPLSLLCACLSVQTSYISCLPNALGRCDKGGSRLPCDLRQRALANVDNAGARQ</sequence>
<organism evidence="1 2">
    <name type="scientific">Pisolithus tinctorius Marx 270</name>
    <dbReference type="NCBI Taxonomy" id="870435"/>
    <lineage>
        <taxon>Eukaryota</taxon>
        <taxon>Fungi</taxon>
        <taxon>Dikarya</taxon>
        <taxon>Basidiomycota</taxon>
        <taxon>Agaricomycotina</taxon>
        <taxon>Agaricomycetes</taxon>
        <taxon>Agaricomycetidae</taxon>
        <taxon>Boletales</taxon>
        <taxon>Sclerodermatineae</taxon>
        <taxon>Pisolithaceae</taxon>
        <taxon>Pisolithus</taxon>
    </lineage>
</organism>
<evidence type="ECO:0000313" key="1">
    <source>
        <dbReference type="EMBL" id="KIN94918.1"/>
    </source>
</evidence>